<evidence type="ECO:0000313" key="1">
    <source>
        <dbReference type="EMBL" id="EFN62222.1"/>
    </source>
</evidence>
<dbReference type="EMBL" id="GL443287">
    <property type="protein sequence ID" value="EFN62222.1"/>
    <property type="molecule type" value="Genomic_DNA"/>
</dbReference>
<gene>
    <name evidence="1" type="ORF">EAG_10624</name>
</gene>
<dbReference type="AlphaFoldDB" id="E2AWH7"/>
<accession>E2AWH7</accession>
<protein>
    <submittedName>
        <fullName evidence="1">Uncharacterized protein</fullName>
    </submittedName>
</protein>
<dbReference type="InParanoid" id="E2AWH7"/>
<dbReference type="Proteomes" id="UP000000311">
    <property type="component" value="Unassembled WGS sequence"/>
</dbReference>
<sequence>MEAVMQFAYGYGGAASSLVQKHLAASPYCCCRAVFLSHYFDPSPAYLIVLVQRVCDYGGFVVGVERHLLRVGIAPYIQRPMVSWLVRVLKLLFASHGSGSRRGFYIPWDKCVQLRSCDPSKRDGLESPESSRIFSSLTLTN</sequence>
<keyword evidence="2" id="KW-1185">Reference proteome</keyword>
<name>E2AWH7_CAMFO</name>
<proteinExistence type="predicted"/>
<organism evidence="2">
    <name type="scientific">Camponotus floridanus</name>
    <name type="common">Florida carpenter ant</name>
    <dbReference type="NCBI Taxonomy" id="104421"/>
    <lineage>
        <taxon>Eukaryota</taxon>
        <taxon>Metazoa</taxon>
        <taxon>Ecdysozoa</taxon>
        <taxon>Arthropoda</taxon>
        <taxon>Hexapoda</taxon>
        <taxon>Insecta</taxon>
        <taxon>Pterygota</taxon>
        <taxon>Neoptera</taxon>
        <taxon>Endopterygota</taxon>
        <taxon>Hymenoptera</taxon>
        <taxon>Apocrita</taxon>
        <taxon>Aculeata</taxon>
        <taxon>Formicoidea</taxon>
        <taxon>Formicidae</taxon>
        <taxon>Formicinae</taxon>
        <taxon>Camponotus</taxon>
    </lineage>
</organism>
<reference evidence="1 2" key="1">
    <citation type="journal article" date="2010" name="Science">
        <title>Genomic comparison of the ants Camponotus floridanus and Harpegnathos saltator.</title>
        <authorList>
            <person name="Bonasio R."/>
            <person name="Zhang G."/>
            <person name="Ye C."/>
            <person name="Mutti N.S."/>
            <person name="Fang X."/>
            <person name="Qin N."/>
            <person name="Donahue G."/>
            <person name="Yang P."/>
            <person name="Li Q."/>
            <person name="Li C."/>
            <person name="Zhang P."/>
            <person name="Huang Z."/>
            <person name="Berger S.L."/>
            <person name="Reinberg D."/>
            <person name="Wang J."/>
            <person name="Liebig J."/>
        </authorList>
    </citation>
    <scope>NUCLEOTIDE SEQUENCE [LARGE SCALE GENOMIC DNA]</scope>
    <source>
        <strain evidence="2">C129</strain>
    </source>
</reference>
<evidence type="ECO:0000313" key="2">
    <source>
        <dbReference type="Proteomes" id="UP000000311"/>
    </source>
</evidence>